<organism evidence="2 3">
    <name type="scientific">Novosphingobium clariflavum</name>
    <dbReference type="NCBI Taxonomy" id="2029884"/>
    <lineage>
        <taxon>Bacteria</taxon>
        <taxon>Pseudomonadati</taxon>
        <taxon>Pseudomonadota</taxon>
        <taxon>Alphaproteobacteria</taxon>
        <taxon>Sphingomonadales</taxon>
        <taxon>Sphingomonadaceae</taxon>
        <taxon>Novosphingobium</taxon>
    </lineage>
</organism>
<dbReference type="RefSeq" id="WP_379489354.1">
    <property type="nucleotide sequence ID" value="NZ_JBHLTM010000052.1"/>
</dbReference>
<dbReference type="Pfam" id="PF14206">
    <property type="entry name" value="Cys_rich_CPCC"/>
    <property type="match status" value="1"/>
</dbReference>
<accession>A0ABV6S8G6</accession>
<evidence type="ECO:0000313" key="3">
    <source>
        <dbReference type="Proteomes" id="UP001589858"/>
    </source>
</evidence>
<dbReference type="InterPro" id="IPR025983">
    <property type="entry name" value="Cys_rich_CPCC"/>
</dbReference>
<reference evidence="2 3" key="1">
    <citation type="submission" date="2024-09" db="EMBL/GenBank/DDBJ databases">
        <authorList>
            <person name="Sun Q."/>
            <person name="Mori K."/>
        </authorList>
    </citation>
    <scope>NUCLEOTIDE SEQUENCE [LARGE SCALE GENOMIC DNA]</scope>
    <source>
        <strain evidence="2 3">CICC 11035S</strain>
    </source>
</reference>
<evidence type="ECO:0000313" key="2">
    <source>
        <dbReference type="EMBL" id="MFC0685533.1"/>
    </source>
</evidence>
<dbReference type="EMBL" id="JBHLTM010000052">
    <property type="protein sequence ID" value="MFC0685533.1"/>
    <property type="molecule type" value="Genomic_DNA"/>
</dbReference>
<feature type="domain" description="Cysteine-rich CPCC" evidence="1">
    <location>
        <begin position="8"/>
        <end position="44"/>
    </location>
</feature>
<protein>
    <submittedName>
        <fullName evidence="2">CPCC family cysteine-rich protein</fullName>
    </submittedName>
</protein>
<sequence length="46" mass="5019">MADFCSAVDSPNGSLSLLQARVNFAECGACEDRHRKNVRPPLEAEL</sequence>
<gene>
    <name evidence="2" type="ORF">ACFFF8_13085</name>
</gene>
<name>A0ABV6S8G6_9SPHN</name>
<evidence type="ECO:0000259" key="1">
    <source>
        <dbReference type="Pfam" id="PF14206"/>
    </source>
</evidence>
<comment type="caution">
    <text evidence="2">The sequence shown here is derived from an EMBL/GenBank/DDBJ whole genome shotgun (WGS) entry which is preliminary data.</text>
</comment>
<keyword evidence="3" id="KW-1185">Reference proteome</keyword>
<proteinExistence type="predicted"/>
<dbReference type="Proteomes" id="UP001589858">
    <property type="component" value="Unassembled WGS sequence"/>
</dbReference>